<dbReference type="EMBL" id="MVGT01003660">
    <property type="protein sequence ID" value="OVA03573.1"/>
    <property type="molecule type" value="Genomic_DNA"/>
</dbReference>
<evidence type="ECO:0000313" key="2">
    <source>
        <dbReference type="Proteomes" id="UP000195402"/>
    </source>
</evidence>
<keyword evidence="2" id="KW-1185">Reference proteome</keyword>
<comment type="caution">
    <text evidence="1">The sequence shown here is derived from an EMBL/GenBank/DDBJ whole genome shotgun (WGS) entry which is preliminary data.</text>
</comment>
<dbReference type="InParanoid" id="A0A200PZC3"/>
<dbReference type="OrthoDB" id="10531107at2759"/>
<protein>
    <submittedName>
        <fullName evidence="1">Uncharacterized protein</fullName>
    </submittedName>
</protein>
<sequence length="61" mass="6753">MFYKVEGVTLRGCLTGSTIGLLPIGHQFESPQGHWGIVKRPTPYRAPGLVEVRASWPEHHG</sequence>
<proteinExistence type="predicted"/>
<name>A0A200PZC3_MACCD</name>
<evidence type="ECO:0000313" key="1">
    <source>
        <dbReference type="EMBL" id="OVA03573.1"/>
    </source>
</evidence>
<gene>
    <name evidence="1" type="ORF">BVC80_1651g80</name>
</gene>
<organism evidence="1 2">
    <name type="scientific">Macleaya cordata</name>
    <name type="common">Five-seeded plume-poppy</name>
    <name type="synonym">Bocconia cordata</name>
    <dbReference type="NCBI Taxonomy" id="56857"/>
    <lineage>
        <taxon>Eukaryota</taxon>
        <taxon>Viridiplantae</taxon>
        <taxon>Streptophyta</taxon>
        <taxon>Embryophyta</taxon>
        <taxon>Tracheophyta</taxon>
        <taxon>Spermatophyta</taxon>
        <taxon>Magnoliopsida</taxon>
        <taxon>Ranunculales</taxon>
        <taxon>Papaveraceae</taxon>
        <taxon>Papaveroideae</taxon>
        <taxon>Macleaya</taxon>
    </lineage>
</organism>
<dbReference type="AlphaFoldDB" id="A0A200PZC3"/>
<reference evidence="1 2" key="1">
    <citation type="journal article" date="2017" name="Mol. Plant">
        <title>The Genome of Medicinal Plant Macleaya cordata Provides New Insights into Benzylisoquinoline Alkaloids Metabolism.</title>
        <authorList>
            <person name="Liu X."/>
            <person name="Liu Y."/>
            <person name="Huang P."/>
            <person name="Ma Y."/>
            <person name="Qing Z."/>
            <person name="Tang Q."/>
            <person name="Cao H."/>
            <person name="Cheng P."/>
            <person name="Zheng Y."/>
            <person name="Yuan Z."/>
            <person name="Zhou Y."/>
            <person name="Liu J."/>
            <person name="Tang Z."/>
            <person name="Zhuo Y."/>
            <person name="Zhang Y."/>
            <person name="Yu L."/>
            <person name="Huang J."/>
            <person name="Yang P."/>
            <person name="Peng Q."/>
            <person name="Zhang J."/>
            <person name="Jiang W."/>
            <person name="Zhang Z."/>
            <person name="Lin K."/>
            <person name="Ro D.K."/>
            <person name="Chen X."/>
            <person name="Xiong X."/>
            <person name="Shang Y."/>
            <person name="Huang S."/>
            <person name="Zeng J."/>
        </authorList>
    </citation>
    <scope>NUCLEOTIDE SEQUENCE [LARGE SCALE GENOMIC DNA]</scope>
    <source>
        <strain evidence="2">cv. BLH2017</strain>
        <tissue evidence="1">Root</tissue>
    </source>
</reference>
<dbReference type="Proteomes" id="UP000195402">
    <property type="component" value="Unassembled WGS sequence"/>
</dbReference>
<accession>A0A200PZC3</accession>